<accession>A0A3G9JCR9</accession>
<sequence>MQIGQFLLKKTTTQAQENKLFDIVNQLNFGIDLLKDTSDKEQLCQLNLRAGKKAKSANAYQASVNYLHFACQLLLLDSWQKQYELTFNIYLELVEAHYLNTNLETADNLCDFALLHVRSPLEQVKFYEIKIKINLARGAIDLALNNGQKALEILGISLVESPPQALNIEKLARLGVMKEPNKLMAMKIFSLIYAPACFAESSIALPIL</sequence>
<reference evidence="1 2" key="1">
    <citation type="submission" date="2018-11" db="EMBL/GenBank/DDBJ databases">
        <title>Complete genome sequence of Microcystis aeruginosa NIES-102.</title>
        <authorList>
            <person name="Yamaguchi H."/>
            <person name="Suzuki S."/>
            <person name="Kawachi M."/>
        </authorList>
    </citation>
    <scope>NUCLEOTIDE SEQUENCE [LARGE SCALE GENOMIC DNA]</scope>
    <source>
        <strain evidence="1 2">NIES-102</strain>
    </source>
</reference>
<dbReference type="RefSeq" id="WP_232023779.1">
    <property type="nucleotide sequence ID" value="NZ_AP019314.1"/>
</dbReference>
<evidence type="ECO:0000313" key="1">
    <source>
        <dbReference type="EMBL" id="BBH38376.1"/>
    </source>
</evidence>
<protein>
    <submittedName>
        <fullName evidence="1">Uncharacterized protein</fullName>
    </submittedName>
</protein>
<dbReference type="KEGG" id="mvz:myaer102_08740"/>
<dbReference type="PANTHER" id="PTHR43642:SF1">
    <property type="entry name" value="HYBRID SIGNAL TRANSDUCTION HISTIDINE KINASE G"/>
    <property type="match status" value="1"/>
</dbReference>
<dbReference type="PANTHER" id="PTHR43642">
    <property type="entry name" value="HYBRID SIGNAL TRANSDUCTION HISTIDINE KINASE G"/>
    <property type="match status" value="1"/>
</dbReference>
<proteinExistence type="predicted"/>
<organism evidence="1 2">
    <name type="scientific">Microcystis viridis NIES-102</name>
    <dbReference type="NCBI Taxonomy" id="213615"/>
    <lineage>
        <taxon>Bacteria</taxon>
        <taxon>Bacillati</taxon>
        <taxon>Cyanobacteriota</taxon>
        <taxon>Cyanophyceae</taxon>
        <taxon>Oscillatoriophycideae</taxon>
        <taxon>Chroococcales</taxon>
        <taxon>Microcystaceae</taxon>
        <taxon>Microcystis</taxon>
    </lineage>
</organism>
<name>A0A3G9JCR9_MICVR</name>
<evidence type="ECO:0000313" key="2">
    <source>
        <dbReference type="Proteomes" id="UP000278152"/>
    </source>
</evidence>
<dbReference type="InterPro" id="IPR053159">
    <property type="entry name" value="Hybrid_Histidine_Kinase"/>
</dbReference>
<dbReference type="Proteomes" id="UP000278152">
    <property type="component" value="Chromosome"/>
</dbReference>
<dbReference type="EMBL" id="AP019314">
    <property type="protein sequence ID" value="BBH38376.1"/>
    <property type="molecule type" value="Genomic_DNA"/>
</dbReference>
<gene>
    <name evidence="1" type="ORF">myaer102_08740</name>
</gene>
<dbReference type="AlphaFoldDB" id="A0A3G9JCR9"/>